<comment type="caution">
    <text evidence="9">The sequence shown here is derived from an EMBL/GenBank/DDBJ whole genome shotgun (WGS) entry which is preliminary data.</text>
</comment>
<proteinExistence type="predicted"/>
<sequence>MFDVIYGWRKWQHQRIKYWLLCISSALFVAIMSVALNLYLLINSDRPDWVESNAPMATVATKTALGLVSPTSHYKIKLLEKAPAVKQSASFFLQQIKLRVEDANLAKVNVAFYSENLFSLLSASAPFSSLAYQENHVFISQDFDQRILKNAKINALNQQIFLKEQALLITHILPKQVGVFANSQIDIWIPDRDLDLLVPSFAKSSATSFINSQHQFYGFAELHTATELKTLENDYRQLLQDFPYRDAVFVDPGNQAYLIDGIELSPSQKAFLIKQCWSLLTLIIGFGFVLFSTLLSSFIQQAIQRKKEYAIKFSLGADFATLVVNQIRENMVFFSLIALFSLLFIYCANTVLQQGSVYQSYFNSEFALNPAYSAISFIATFLVITLCNVYALHKVANSNLFGRSFQAGLSKKQTRFMLANFSVFFIICSLAIVYTLNIIGIEKQKFTLSNIDVSAQEFSTKLQAKQKFYTPKDLQQGNTSILGNLDIALSSKAFTKTNSSGAKYATFDQRNELQPVASGYVSPNYFSVLSIPFLEGKTLETTSVVINEVLAQQIMLNKASALPMSSLLGQQLRIQDFMLDGNFTIAGIVKNAPHFGATNHAPVLYLPFEKQLPMQAEYMAPYFYAKQIDANSALTMINQWLAKEQSSVISYSKTGTINQLVEQLNQGGKILLFTSGFMSLAIVTLLAIALYFQIKASFKQNQHKYGTMLALGMSKLELYKRVLATPLLALAIATAALLFLMILGYKPAQIDLNLAGSVTFIAWGIIFLMVMVFGHLALHKDLKKPIRDYFM</sequence>
<feature type="transmembrane region" description="Helical" evidence="6">
    <location>
        <begin position="372"/>
        <end position="393"/>
    </location>
</feature>
<dbReference type="Proteomes" id="UP000623842">
    <property type="component" value="Unassembled WGS sequence"/>
</dbReference>
<comment type="subcellular location">
    <subcellularLocation>
        <location evidence="1">Cell membrane</location>
        <topology evidence="1">Multi-pass membrane protein</topology>
    </subcellularLocation>
</comment>
<evidence type="ECO:0000256" key="3">
    <source>
        <dbReference type="ARBA" id="ARBA00022692"/>
    </source>
</evidence>
<feature type="transmembrane region" description="Helical" evidence="6">
    <location>
        <begin position="331"/>
        <end position="352"/>
    </location>
</feature>
<dbReference type="Pfam" id="PF12704">
    <property type="entry name" value="MacB_PCD"/>
    <property type="match status" value="1"/>
</dbReference>
<feature type="transmembrane region" description="Helical" evidence="6">
    <location>
        <begin position="277"/>
        <end position="299"/>
    </location>
</feature>
<keyword evidence="10" id="KW-1185">Reference proteome</keyword>
<keyword evidence="5 6" id="KW-0472">Membrane</keyword>
<reference evidence="9" key="2">
    <citation type="submission" date="2020-09" db="EMBL/GenBank/DDBJ databases">
        <authorList>
            <person name="Sun Q."/>
            <person name="Kim S."/>
        </authorList>
    </citation>
    <scope>NUCLEOTIDE SEQUENCE</scope>
    <source>
        <strain evidence="9">KCTC 42731</strain>
    </source>
</reference>
<dbReference type="InterPro" id="IPR003838">
    <property type="entry name" value="ABC3_permease_C"/>
</dbReference>
<feature type="domain" description="MacB-like periplasmic core" evidence="8">
    <location>
        <begin position="492"/>
        <end position="611"/>
    </location>
</feature>
<gene>
    <name evidence="9" type="ORF">GCM10017161_27880</name>
</gene>
<evidence type="ECO:0000256" key="1">
    <source>
        <dbReference type="ARBA" id="ARBA00004651"/>
    </source>
</evidence>
<dbReference type="AlphaFoldDB" id="A0A919BMQ4"/>
<feature type="domain" description="ABC3 transporter permease C-terminal" evidence="7">
    <location>
        <begin position="282"/>
        <end position="399"/>
    </location>
</feature>
<organism evidence="9 10">
    <name type="scientific">Thalassotalea marina</name>
    <dbReference type="NCBI Taxonomy" id="1673741"/>
    <lineage>
        <taxon>Bacteria</taxon>
        <taxon>Pseudomonadati</taxon>
        <taxon>Pseudomonadota</taxon>
        <taxon>Gammaproteobacteria</taxon>
        <taxon>Alteromonadales</taxon>
        <taxon>Colwelliaceae</taxon>
        <taxon>Thalassotalea</taxon>
    </lineage>
</organism>
<reference evidence="9" key="1">
    <citation type="journal article" date="2014" name="Int. J. Syst. Evol. Microbiol.">
        <title>Complete genome sequence of Corynebacterium casei LMG S-19264T (=DSM 44701T), isolated from a smear-ripened cheese.</title>
        <authorList>
            <consortium name="US DOE Joint Genome Institute (JGI-PGF)"/>
            <person name="Walter F."/>
            <person name="Albersmeier A."/>
            <person name="Kalinowski J."/>
            <person name="Ruckert C."/>
        </authorList>
    </citation>
    <scope>NUCLEOTIDE SEQUENCE</scope>
    <source>
        <strain evidence="9">KCTC 42731</strain>
    </source>
</reference>
<dbReference type="Pfam" id="PF02687">
    <property type="entry name" value="FtsX"/>
    <property type="match status" value="1"/>
</dbReference>
<evidence type="ECO:0000256" key="4">
    <source>
        <dbReference type="ARBA" id="ARBA00022989"/>
    </source>
</evidence>
<feature type="transmembrane region" description="Helical" evidence="6">
    <location>
        <begin position="414"/>
        <end position="436"/>
    </location>
</feature>
<dbReference type="GO" id="GO:0005886">
    <property type="term" value="C:plasma membrane"/>
    <property type="evidence" value="ECO:0007669"/>
    <property type="project" value="UniProtKB-SubCell"/>
</dbReference>
<evidence type="ECO:0000256" key="6">
    <source>
        <dbReference type="SAM" id="Phobius"/>
    </source>
</evidence>
<keyword evidence="4 6" id="KW-1133">Transmembrane helix</keyword>
<keyword evidence="3 6" id="KW-0812">Transmembrane</keyword>
<protein>
    <recommendedName>
        <fullName evidence="11">FtsX-like permease family protein</fullName>
    </recommendedName>
</protein>
<evidence type="ECO:0000256" key="5">
    <source>
        <dbReference type="ARBA" id="ARBA00023136"/>
    </source>
</evidence>
<feature type="transmembrane region" description="Helical" evidence="6">
    <location>
        <begin position="722"/>
        <end position="745"/>
    </location>
</feature>
<evidence type="ECO:0000313" key="9">
    <source>
        <dbReference type="EMBL" id="GHF97952.1"/>
    </source>
</evidence>
<evidence type="ECO:0000256" key="2">
    <source>
        <dbReference type="ARBA" id="ARBA00022475"/>
    </source>
</evidence>
<dbReference type="RefSeq" id="WP_189771753.1">
    <property type="nucleotide sequence ID" value="NZ_BNCK01000006.1"/>
</dbReference>
<dbReference type="InterPro" id="IPR025857">
    <property type="entry name" value="MacB_PCD"/>
</dbReference>
<evidence type="ECO:0000259" key="8">
    <source>
        <dbReference type="Pfam" id="PF12704"/>
    </source>
</evidence>
<feature type="transmembrane region" description="Helical" evidence="6">
    <location>
        <begin position="757"/>
        <end position="778"/>
    </location>
</feature>
<evidence type="ECO:0008006" key="11">
    <source>
        <dbReference type="Google" id="ProtNLM"/>
    </source>
</evidence>
<accession>A0A919BMQ4</accession>
<dbReference type="EMBL" id="BNCK01000006">
    <property type="protein sequence ID" value="GHF97952.1"/>
    <property type="molecule type" value="Genomic_DNA"/>
</dbReference>
<keyword evidence="2" id="KW-1003">Cell membrane</keyword>
<feature type="transmembrane region" description="Helical" evidence="6">
    <location>
        <begin position="670"/>
        <end position="692"/>
    </location>
</feature>
<feature type="transmembrane region" description="Helical" evidence="6">
    <location>
        <begin position="18"/>
        <end position="42"/>
    </location>
</feature>
<evidence type="ECO:0000313" key="10">
    <source>
        <dbReference type="Proteomes" id="UP000623842"/>
    </source>
</evidence>
<evidence type="ECO:0000259" key="7">
    <source>
        <dbReference type="Pfam" id="PF02687"/>
    </source>
</evidence>
<name>A0A919BMQ4_9GAMM</name>